<evidence type="ECO:0000313" key="1">
    <source>
        <dbReference type="EMBL" id="MFD2261959.1"/>
    </source>
</evidence>
<name>A0ABW5DPS5_9PROT</name>
<accession>A0ABW5DPS5</accession>
<gene>
    <name evidence="1" type="ORF">ACFSM5_03605</name>
</gene>
<proteinExistence type="predicted"/>
<evidence type="ECO:0000313" key="2">
    <source>
        <dbReference type="Proteomes" id="UP001597295"/>
    </source>
</evidence>
<dbReference type="EMBL" id="JBHUIP010000003">
    <property type="protein sequence ID" value="MFD2261959.1"/>
    <property type="molecule type" value="Genomic_DNA"/>
</dbReference>
<reference evidence="2" key="1">
    <citation type="journal article" date="2019" name="Int. J. Syst. Evol. Microbiol.">
        <title>The Global Catalogue of Microorganisms (GCM) 10K type strain sequencing project: providing services to taxonomists for standard genome sequencing and annotation.</title>
        <authorList>
            <consortium name="The Broad Institute Genomics Platform"/>
            <consortium name="The Broad Institute Genome Sequencing Center for Infectious Disease"/>
            <person name="Wu L."/>
            <person name="Ma J."/>
        </authorList>
    </citation>
    <scope>NUCLEOTIDE SEQUENCE [LARGE SCALE GENOMIC DNA]</scope>
    <source>
        <strain evidence="2">CGMCC 1.19062</strain>
    </source>
</reference>
<sequence length="67" mass="7686">MMKTLSLSLGQSRGRAADAALLPVMIKRFRYRRSLRRLLETSPHLVSDIGLSLIEARREASKAFWQE</sequence>
<dbReference type="RefSeq" id="WP_379874872.1">
    <property type="nucleotide sequence ID" value="NZ_JBHUIP010000003.1"/>
</dbReference>
<organism evidence="1 2">
    <name type="scientific">Lacibacterium aquatile</name>
    <dbReference type="NCBI Taxonomy" id="1168082"/>
    <lineage>
        <taxon>Bacteria</taxon>
        <taxon>Pseudomonadati</taxon>
        <taxon>Pseudomonadota</taxon>
        <taxon>Alphaproteobacteria</taxon>
        <taxon>Rhodospirillales</taxon>
        <taxon>Rhodospirillaceae</taxon>
    </lineage>
</organism>
<protein>
    <submittedName>
        <fullName evidence="1">DUF1127 domain-containing protein</fullName>
    </submittedName>
</protein>
<keyword evidence="2" id="KW-1185">Reference proteome</keyword>
<comment type="caution">
    <text evidence="1">The sequence shown here is derived from an EMBL/GenBank/DDBJ whole genome shotgun (WGS) entry which is preliminary data.</text>
</comment>
<dbReference type="Proteomes" id="UP001597295">
    <property type="component" value="Unassembled WGS sequence"/>
</dbReference>